<reference evidence="4" key="2">
    <citation type="submission" date="2023-05" db="EMBL/GenBank/DDBJ databases">
        <authorList>
            <person name="Schelkunov M.I."/>
        </authorList>
    </citation>
    <scope>NUCLEOTIDE SEQUENCE</scope>
    <source>
        <strain evidence="4">Hsosn_3</strain>
        <tissue evidence="4">Leaf</tissue>
    </source>
</reference>
<dbReference type="Proteomes" id="UP001237642">
    <property type="component" value="Unassembled WGS sequence"/>
</dbReference>
<dbReference type="InterPro" id="IPR002885">
    <property type="entry name" value="PPR_rpt"/>
</dbReference>
<name>A0AAD8N5D4_9APIA</name>
<gene>
    <name evidence="4" type="ORF">POM88_006404</name>
</gene>
<dbReference type="FunFam" id="1.25.40.10:FF:000031">
    <property type="entry name" value="Pentatricopeptide repeat-containing protein mitochondrial"/>
    <property type="match status" value="1"/>
</dbReference>
<feature type="repeat" description="PPR" evidence="2">
    <location>
        <begin position="379"/>
        <end position="413"/>
    </location>
</feature>
<dbReference type="FunFam" id="1.25.40.10:FF:000073">
    <property type="entry name" value="Pentatricopeptide repeat-containing protein chloroplastic"/>
    <property type="match status" value="1"/>
</dbReference>
<dbReference type="InterPro" id="IPR046848">
    <property type="entry name" value="E_motif"/>
</dbReference>
<protein>
    <submittedName>
        <fullName evidence="4">Pentatricopeptide repeat-containing protein</fullName>
    </submittedName>
</protein>
<feature type="repeat" description="PPR" evidence="2">
    <location>
        <begin position="278"/>
        <end position="312"/>
    </location>
</feature>
<dbReference type="Gene3D" id="1.25.40.10">
    <property type="entry name" value="Tetratricopeptide repeat domain"/>
    <property type="match status" value="5"/>
</dbReference>
<keyword evidence="5" id="KW-1185">Reference proteome</keyword>
<feature type="transmembrane region" description="Helical" evidence="3">
    <location>
        <begin position="517"/>
        <end position="539"/>
    </location>
</feature>
<evidence type="ECO:0000256" key="2">
    <source>
        <dbReference type="PROSITE-ProRule" id="PRU00708"/>
    </source>
</evidence>
<dbReference type="InterPro" id="IPR046960">
    <property type="entry name" value="PPR_At4g14850-like_plant"/>
</dbReference>
<sequence>MMSQIRPYIARKLYTTAASSIAYSQNSNFQIFQNQSLNETHHYDMFQVNYSLKELVKNGLLKDARHMFEKLPHRDEVTWTSIISGYVHANDSTEALSLFSKMWVQPTLRVDSFVLSLALKACALNMNVQCGECLHGYCVKSSFVDSVFVASALVDMYTKVGKIGEGCRVFDQMVIRNVVSWTAIITGLVHAGYSKEGLAYFTDMWRVGVEYDSYTFAIALKACADIGLLSQGREIHGQTLKKGFEGTSFVVNTLATMYNKCGKLHYGLYLFKTMRTKDVVSWTTIITTYVQMGEEELAIEAFLQMRETDVSPNEYTFAAVIAGCANASKTDLGQQLHAHVYHVGLFGALSVANSVMTMYAKCGLLDSASAVFYELTRRDVISWSTIISGYAQGGCGDEAFKFLTLMRRVGPKPTEFALASVLSVSGNLAILEQGKQLHAHVLSIGLDHTAMIRSGLINMYTKCGSLGDASKIFLEADNNDIVSWTAMINGYAEHGYSEEALLLFDKIPKVGLRPDSVTFIGVLIACSHAGLVDLGFYYFNLMSEKYRIKPSKEHYGCMIDLLSRAGRLTEAENMITTMPFQQDDVVWSTLLRACRVHGDVECGSRAAQKILEIDPNCAGTHITLANIYSAKGRWKEAAKIRKLMRLKGLIKEPGWSSIKVKDWVIAFVAGDRSHPQCEDIYCVLEFLASMDEFAFEELGSLTKLNLPQTLRNTYKCG</sequence>
<dbReference type="PANTHER" id="PTHR47926">
    <property type="entry name" value="PENTATRICOPEPTIDE REPEAT-CONTAINING PROTEIN"/>
    <property type="match status" value="1"/>
</dbReference>
<dbReference type="SUPFAM" id="SSF48452">
    <property type="entry name" value="TPR-like"/>
    <property type="match status" value="1"/>
</dbReference>
<organism evidence="4 5">
    <name type="scientific">Heracleum sosnowskyi</name>
    <dbReference type="NCBI Taxonomy" id="360622"/>
    <lineage>
        <taxon>Eukaryota</taxon>
        <taxon>Viridiplantae</taxon>
        <taxon>Streptophyta</taxon>
        <taxon>Embryophyta</taxon>
        <taxon>Tracheophyta</taxon>
        <taxon>Spermatophyta</taxon>
        <taxon>Magnoliopsida</taxon>
        <taxon>eudicotyledons</taxon>
        <taxon>Gunneridae</taxon>
        <taxon>Pentapetalae</taxon>
        <taxon>asterids</taxon>
        <taxon>campanulids</taxon>
        <taxon>Apiales</taxon>
        <taxon>Apiaceae</taxon>
        <taxon>Apioideae</taxon>
        <taxon>apioid superclade</taxon>
        <taxon>Tordylieae</taxon>
        <taxon>Tordyliinae</taxon>
        <taxon>Heracleum</taxon>
    </lineage>
</organism>
<evidence type="ECO:0000313" key="4">
    <source>
        <dbReference type="EMBL" id="KAK1396541.1"/>
    </source>
</evidence>
<keyword evidence="1" id="KW-0677">Repeat</keyword>
<dbReference type="EMBL" id="JAUIZM010000002">
    <property type="protein sequence ID" value="KAK1396541.1"/>
    <property type="molecule type" value="Genomic_DNA"/>
</dbReference>
<dbReference type="AlphaFoldDB" id="A0AAD8N5D4"/>
<evidence type="ECO:0000256" key="1">
    <source>
        <dbReference type="ARBA" id="ARBA00022737"/>
    </source>
</evidence>
<reference evidence="4" key="1">
    <citation type="submission" date="2023-02" db="EMBL/GenBank/DDBJ databases">
        <title>Genome of toxic invasive species Heracleum sosnowskyi carries increased number of genes despite the absence of recent whole-genome duplications.</title>
        <authorList>
            <person name="Schelkunov M."/>
            <person name="Shtratnikova V."/>
            <person name="Makarenko M."/>
            <person name="Klepikova A."/>
            <person name="Omelchenko D."/>
            <person name="Novikova G."/>
            <person name="Obukhova E."/>
            <person name="Bogdanov V."/>
            <person name="Penin A."/>
            <person name="Logacheva M."/>
        </authorList>
    </citation>
    <scope>NUCLEOTIDE SEQUENCE</scope>
    <source>
        <strain evidence="4">Hsosn_3</strain>
        <tissue evidence="4">Leaf</tissue>
    </source>
</reference>
<dbReference type="Pfam" id="PF01535">
    <property type="entry name" value="PPR"/>
    <property type="match status" value="4"/>
</dbReference>
<feature type="repeat" description="PPR" evidence="2">
    <location>
        <begin position="480"/>
        <end position="514"/>
    </location>
</feature>
<dbReference type="InterPro" id="IPR011990">
    <property type="entry name" value="TPR-like_helical_dom_sf"/>
</dbReference>
<dbReference type="FunFam" id="1.25.40.10:FF:000344">
    <property type="entry name" value="Pentatricopeptide repeat-containing protein"/>
    <property type="match status" value="1"/>
</dbReference>
<dbReference type="Pfam" id="PF20431">
    <property type="entry name" value="E_motif"/>
    <property type="match status" value="1"/>
</dbReference>
<accession>A0AAD8N5D4</accession>
<dbReference type="GO" id="GO:0003723">
    <property type="term" value="F:RNA binding"/>
    <property type="evidence" value="ECO:0007669"/>
    <property type="project" value="InterPro"/>
</dbReference>
<feature type="repeat" description="PPR" evidence="2">
    <location>
        <begin position="75"/>
        <end position="105"/>
    </location>
</feature>
<dbReference type="FunFam" id="1.25.40.10:FF:000366">
    <property type="entry name" value="Pentatricopeptide (PPR) repeat-containing protein"/>
    <property type="match status" value="1"/>
</dbReference>
<keyword evidence="3" id="KW-1133">Transmembrane helix</keyword>
<dbReference type="PROSITE" id="PS51375">
    <property type="entry name" value="PPR"/>
    <property type="match status" value="5"/>
</dbReference>
<evidence type="ECO:0000313" key="5">
    <source>
        <dbReference type="Proteomes" id="UP001237642"/>
    </source>
</evidence>
<feature type="repeat" description="PPR" evidence="2">
    <location>
        <begin position="177"/>
        <end position="211"/>
    </location>
</feature>
<dbReference type="FunFam" id="1.25.40.10:FF:000381">
    <property type="entry name" value="Pentatricopeptide repeat-containing protein"/>
    <property type="match status" value="1"/>
</dbReference>
<comment type="caution">
    <text evidence="4">The sequence shown here is derived from an EMBL/GenBank/DDBJ whole genome shotgun (WGS) entry which is preliminary data.</text>
</comment>
<dbReference type="GO" id="GO:0009451">
    <property type="term" value="P:RNA modification"/>
    <property type="evidence" value="ECO:0007669"/>
    <property type="project" value="InterPro"/>
</dbReference>
<dbReference type="PANTHER" id="PTHR47926:SF532">
    <property type="entry name" value="PENTACOTRIPEPTIDE-REPEAT REGION OF PRORP DOMAIN-CONTAINING PROTEIN"/>
    <property type="match status" value="1"/>
</dbReference>
<dbReference type="NCBIfam" id="TIGR00756">
    <property type="entry name" value="PPR"/>
    <property type="match status" value="5"/>
</dbReference>
<evidence type="ECO:0000256" key="3">
    <source>
        <dbReference type="SAM" id="Phobius"/>
    </source>
</evidence>
<keyword evidence="3" id="KW-0472">Membrane</keyword>
<keyword evidence="3" id="KW-0812">Transmembrane</keyword>
<dbReference type="Pfam" id="PF13041">
    <property type="entry name" value="PPR_2"/>
    <property type="match status" value="3"/>
</dbReference>
<proteinExistence type="predicted"/>